<reference evidence="3" key="1">
    <citation type="journal article" date="2013" name="Genome Biol. Evol.">
        <title>Punctuated emergences of genetic and phenotypic innovations in eumetazoan, bilaterian, euteleostome, and hominidae ancestors.</title>
        <authorList>
            <person name="Wenger Y."/>
            <person name="Galliot B."/>
        </authorList>
    </citation>
    <scope>NUCLEOTIDE SEQUENCE</scope>
    <source>
        <tissue evidence="3">Whole animals</tissue>
    </source>
</reference>
<dbReference type="AlphaFoldDB" id="T2M5W1"/>
<feature type="compositionally biased region" description="Basic and acidic residues" evidence="1">
    <location>
        <begin position="203"/>
        <end position="231"/>
    </location>
</feature>
<name>T2M5W1_HYDVU</name>
<feature type="compositionally biased region" description="Basic and acidic residues" evidence="1">
    <location>
        <begin position="239"/>
        <end position="257"/>
    </location>
</feature>
<dbReference type="PANTHER" id="PTHR14580:SF0">
    <property type="entry name" value="MULTIPLE MYELOMA TUMOR-ASSOCIATED PROTEIN 2"/>
    <property type="match status" value="1"/>
</dbReference>
<dbReference type="InterPro" id="IPR019315">
    <property type="entry name" value="MMTA2_N"/>
</dbReference>
<feature type="region of interest" description="Disordered" evidence="1">
    <location>
        <begin position="147"/>
        <end position="279"/>
    </location>
</feature>
<proteinExistence type="evidence at transcript level"/>
<sequence>RYPIYHLGFDCLNYFKMAGIYHPSRGGVRGGQDQFKWEDVKNDKDKEYYIGHSLMVPTGQWTKGKDIFWYTRDKDGKSEAERTRAEEIRKVKELEARAMAAVLGKKTFTVENPLSKEEIKEVLTRGKTETNEASKIAGMGYKKSIHKESGSRYGTEFEGGEMRANEGVRTAREQNEQDNKSSKKIKTEKKRKHNYSNESEEESLNKKELNKKYKSGRREHSNDFDRSDTKYLKKANYNDYREKTRTSREKLRSSERRERKRSSPSSPRKHKKDFSEKKR</sequence>
<accession>T2M5W1</accession>
<feature type="compositionally biased region" description="Basic and acidic residues" evidence="1">
    <location>
        <begin position="160"/>
        <end position="181"/>
    </location>
</feature>
<evidence type="ECO:0000259" key="2">
    <source>
        <dbReference type="Pfam" id="PF10159"/>
    </source>
</evidence>
<evidence type="ECO:0000256" key="1">
    <source>
        <dbReference type="SAM" id="MobiDB-lite"/>
    </source>
</evidence>
<gene>
    <name evidence="3" type="primary">MMTAG2</name>
</gene>
<dbReference type="OrthoDB" id="5390672at2759"/>
<feature type="domain" description="Multiple myeloma tumor-associated protein 2-like N-terminal" evidence="2">
    <location>
        <begin position="27"/>
        <end position="104"/>
    </location>
</feature>
<protein>
    <submittedName>
        <fullName evidence="3">Multiple myeloma tumor-associated protein 2</fullName>
    </submittedName>
</protein>
<evidence type="ECO:0000313" key="3">
    <source>
        <dbReference type="EMBL" id="CDG67663.1"/>
    </source>
</evidence>
<feature type="non-terminal residue" evidence="3">
    <location>
        <position position="1"/>
    </location>
</feature>
<dbReference type="PANTHER" id="PTHR14580">
    <property type="entry name" value="MULTIPLE MYELOMA TUMOR-ASSOCIATED PROTEIN 2 FAMILY MEMBER"/>
    <property type="match status" value="1"/>
</dbReference>
<dbReference type="InterPro" id="IPR039207">
    <property type="entry name" value="MMTAG2-like"/>
</dbReference>
<dbReference type="Pfam" id="PF10159">
    <property type="entry name" value="MMtag"/>
    <property type="match status" value="1"/>
</dbReference>
<dbReference type="EMBL" id="HAAD01001431">
    <property type="protein sequence ID" value="CDG67663.1"/>
    <property type="molecule type" value="mRNA"/>
</dbReference>
<feature type="compositionally biased region" description="Basic residues" evidence="1">
    <location>
        <begin position="182"/>
        <end position="194"/>
    </location>
</feature>
<organism evidence="3">
    <name type="scientific">Hydra vulgaris</name>
    <name type="common">Hydra</name>
    <name type="synonym">Hydra attenuata</name>
    <dbReference type="NCBI Taxonomy" id="6087"/>
    <lineage>
        <taxon>Eukaryota</taxon>
        <taxon>Metazoa</taxon>
        <taxon>Cnidaria</taxon>
        <taxon>Hydrozoa</taxon>
        <taxon>Hydroidolina</taxon>
        <taxon>Anthoathecata</taxon>
        <taxon>Aplanulata</taxon>
        <taxon>Hydridae</taxon>
        <taxon>Hydra</taxon>
    </lineage>
</organism>
<feature type="compositionally biased region" description="Basic residues" evidence="1">
    <location>
        <begin position="258"/>
        <end position="272"/>
    </location>
</feature>